<sequence>MKTVLLIRHAKSSWKDLLLADFDRPLNKRGKRDAPVMARYLKTQKIAIEKIFSSSAKRARKTAEIFSEELQSKVVFCDQLYATSSEELLAFINEQLKQYDSIAIVSHNPELTELSNYISDQYIDNIPTSAYVVLTCNDEILKKKNCKLVDFVYPKRKDIRMHDE</sequence>
<evidence type="ECO:0000313" key="2">
    <source>
        <dbReference type="EMBL" id="QOP42157.1"/>
    </source>
</evidence>
<dbReference type="CDD" id="cd07067">
    <property type="entry name" value="HP_PGM_like"/>
    <property type="match status" value="1"/>
</dbReference>
<dbReference type="SMART" id="SM00855">
    <property type="entry name" value="PGAM"/>
    <property type="match status" value="1"/>
</dbReference>
<dbReference type="Gene3D" id="3.40.50.1240">
    <property type="entry name" value="Phosphoglycerate mutase-like"/>
    <property type="match status" value="1"/>
</dbReference>
<protein>
    <submittedName>
        <fullName evidence="2">Histidine phosphatase family protein</fullName>
    </submittedName>
</protein>
<dbReference type="InterPro" id="IPR029033">
    <property type="entry name" value="His_PPase_superfam"/>
</dbReference>
<dbReference type="PANTHER" id="PTHR47623">
    <property type="entry name" value="OS09G0287300 PROTEIN"/>
    <property type="match status" value="1"/>
</dbReference>
<dbReference type="KEGG" id="smax:FJR03_10590"/>
<organism evidence="2 3">
    <name type="scientific">Sulfurimonas marina</name>
    <dbReference type="NCBI Taxonomy" id="2590551"/>
    <lineage>
        <taxon>Bacteria</taxon>
        <taxon>Pseudomonadati</taxon>
        <taxon>Campylobacterota</taxon>
        <taxon>Epsilonproteobacteria</taxon>
        <taxon>Campylobacterales</taxon>
        <taxon>Sulfurimonadaceae</taxon>
        <taxon>Sulfurimonas</taxon>
    </lineage>
</organism>
<dbReference type="AlphaFoldDB" id="A0A7M1AXG5"/>
<dbReference type="Pfam" id="PF00300">
    <property type="entry name" value="His_Phos_1"/>
    <property type="match status" value="1"/>
</dbReference>
<evidence type="ECO:0000256" key="1">
    <source>
        <dbReference type="PIRSR" id="PIRSR613078-2"/>
    </source>
</evidence>
<dbReference type="Proteomes" id="UP000593910">
    <property type="component" value="Chromosome"/>
</dbReference>
<dbReference type="RefSeq" id="WP_193113478.1">
    <property type="nucleotide sequence ID" value="NZ_CP041165.1"/>
</dbReference>
<gene>
    <name evidence="2" type="ORF">FJR03_10590</name>
</gene>
<dbReference type="InterPro" id="IPR013078">
    <property type="entry name" value="His_Pase_superF_clade-1"/>
</dbReference>
<reference evidence="2 3" key="1">
    <citation type="submission" date="2019-06" db="EMBL/GenBank/DDBJ databases">
        <title>Sulfurimonas gotlandica sp. nov., a chemoautotrophic and psychrotolerant epsilonproteobacterium isolated from a pelagic redoxcline, and an emended description of the genus Sulfurimonas.</title>
        <authorList>
            <person name="Wang S."/>
            <person name="Jiang L."/>
            <person name="Shao Z."/>
        </authorList>
    </citation>
    <scope>NUCLEOTIDE SEQUENCE [LARGE SCALE GENOMIC DNA]</scope>
    <source>
        <strain evidence="2 3">B2</strain>
    </source>
</reference>
<evidence type="ECO:0000313" key="3">
    <source>
        <dbReference type="Proteomes" id="UP000593910"/>
    </source>
</evidence>
<dbReference type="EMBL" id="CP041165">
    <property type="protein sequence ID" value="QOP42157.1"/>
    <property type="molecule type" value="Genomic_DNA"/>
</dbReference>
<proteinExistence type="predicted"/>
<feature type="binding site" evidence="1">
    <location>
        <position position="58"/>
    </location>
    <ligand>
        <name>substrate</name>
    </ligand>
</feature>
<accession>A0A7M1AXG5</accession>
<keyword evidence="3" id="KW-1185">Reference proteome</keyword>
<name>A0A7M1AXG5_9BACT</name>
<dbReference type="PANTHER" id="PTHR47623:SF1">
    <property type="entry name" value="OS09G0287300 PROTEIN"/>
    <property type="match status" value="1"/>
</dbReference>
<dbReference type="SUPFAM" id="SSF53254">
    <property type="entry name" value="Phosphoglycerate mutase-like"/>
    <property type="match status" value="1"/>
</dbReference>